<dbReference type="Gene3D" id="1.25.40.10">
    <property type="entry name" value="Tetratricopeptide repeat domain"/>
    <property type="match status" value="1"/>
</dbReference>
<dbReference type="SMART" id="SM00028">
    <property type="entry name" value="TPR"/>
    <property type="match status" value="2"/>
</dbReference>
<feature type="repeat" description="TPR" evidence="1">
    <location>
        <begin position="35"/>
        <end position="68"/>
    </location>
</feature>
<evidence type="ECO:0000256" key="1">
    <source>
        <dbReference type="PROSITE-ProRule" id="PRU00339"/>
    </source>
</evidence>
<comment type="caution">
    <text evidence="2">The sequence shown here is derived from an EMBL/GenBank/DDBJ whole genome shotgun (WGS) entry which is preliminary data.</text>
</comment>
<evidence type="ECO:0000313" key="2">
    <source>
        <dbReference type="EMBL" id="PTN09171.1"/>
    </source>
</evidence>
<gene>
    <name evidence="2" type="ORF">C8N47_10511</name>
</gene>
<dbReference type="InterPro" id="IPR019734">
    <property type="entry name" value="TPR_rpt"/>
</dbReference>
<dbReference type="PROSITE" id="PS50005">
    <property type="entry name" value="TPR"/>
    <property type="match status" value="1"/>
</dbReference>
<name>A0A2T5C328_9BACT</name>
<dbReference type="EMBL" id="QAAD01000005">
    <property type="protein sequence ID" value="PTN09171.1"/>
    <property type="molecule type" value="Genomic_DNA"/>
</dbReference>
<accession>A0A2T5C328</accession>
<reference evidence="2 3" key="1">
    <citation type="submission" date="2018-04" db="EMBL/GenBank/DDBJ databases">
        <title>Genomic Encyclopedia of Archaeal and Bacterial Type Strains, Phase II (KMG-II): from individual species to whole genera.</title>
        <authorList>
            <person name="Goeker M."/>
        </authorList>
    </citation>
    <scope>NUCLEOTIDE SEQUENCE [LARGE SCALE GENOMIC DNA]</scope>
    <source>
        <strain evidence="2 3">DSM 28823</strain>
    </source>
</reference>
<dbReference type="InterPro" id="IPR011990">
    <property type="entry name" value="TPR-like_helical_dom_sf"/>
</dbReference>
<organism evidence="2 3">
    <name type="scientific">Mangrovibacterium marinum</name>
    <dbReference type="NCBI Taxonomy" id="1639118"/>
    <lineage>
        <taxon>Bacteria</taxon>
        <taxon>Pseudomonadati</taxon>
        <taxon>Bacteroidota</taxon>
        <taxon>Bacteroidia</taxon>
        <taxon>Marinilabiliales</taxon>
        <taxon>Prolixibacteraceae</taxon>
        <taxon>Mangrovibacterium</taxon>
    </lineage>
</organism>
<dbReference type="SUPFAM" id="SSF48452">
    <property type="entry name" value="TPR-like"/>
    <property type="match status" value="1"/>
</dbReference>
<evidence type="ECO:0000313" key="3">
    <source>
        <dbReference type="Proteomes" id="UP000243525"/>
    </source>
</evidence>
<dbReference type="Proteomes" id="UP000243525">
    <property type="component" value="Unassembled WGS sequence"/>
</dbReference>
<proteinExistence type="predicted"/>
<sequence>MQTKIEQIQTLLDQNKVDEASQLLEQSLKIAPHSAGLQYQKGQIHLKRQEWGKAINAFNRVLEIDAHFPGAQNQIDMVRSILGFFNPDLINP</sequence>
<dbReference type="RefSeq" id="WP_107821579.1">
    <property type="nucleotide sequence ID" value="NZ_OY782574.1"/>
</dbReference>
<dbReference type="Pfam" id="PF14559">
    <property type="entry name" value="TPR_19"/>
    <property type="match status" value="1"/>
</dbReference>
<keyword evidence="1" id="KW-0802">TPR repeat</keyword>
<keyword evidence="3" id="KW-1185">Reference proteome</keyword>
<protein>
    <submittedName>
        <fullName evidence="2">Tetratricopeptide repeat protein</fullName>
    </submittedName>
</protein>
<dbReference type="OrthoDB" id="1122525at2"/>
<dbReference type="AlphaFoldDB" id="A0A2T5C328"/>